<evidence type="ECO:0000256" key="5">
    <source>
        <dbReference type="ARBA" id="ARBA00023284"/>
    </source>
</evidence>
<feature type="site" description="Contributes to redox potential value" evidence="7">
    <location>
        <position position="26"/>
    </location>
</feature>
<evidence type="ECO:0000256" key="7">
    <source>
        <dbReference type="PIRSR" id="PIRSR000077-1"/>
    </source>
</evidence>
<name>A0A1M6E8E3_9BACT</name>
<feature type="disulfide bond" description="Redox-active" evidence="8">
    <location>
        <begin position="24"/>
        <end position="27"/>
    </location>
</feature>
<accession>A0A1M6E8E3</accession>
<dbReference type="GO" id="GO:0015035">
    <property type="term" value="F:protein-disulfide reductase activity"/>
    <property type="evidence" value="ECO:0007669"/>
    <property type="project" value="UniProtKB-UniRule"/>
</dbReference>
<evidence type="ECO:0000259" key="9">
    <source>
        <dbReference type="PROSITE" id="PS51352"/>
    </source>
</evidence>
<gene>
    <name evidence="10" type="ORF">SAMN05444280_106104</name>
</gene>
<dbReference type="Proteomes" id="UP000184050">
    <property type="component" value="Unassembled WGS sequence"/>
</dbReference>
<dbReference type="NCBIfam" id="TIGR01068">
    <property type="entry name" value="thioredoxin"/>
    <property type="match status" value="1"/>
</dbReference>
<dbReference type="AlphaFoldDB" id="A0A1M6E8E3"/>
<dbReference type="InterPro" id="IPR013766">
    <property type="entry name" value="Thioredoxin_domain"/>
</dbReference>
<feature type="site" description="Contributes to redox potential value" evidence="7">
    <location>
        <position position="25"/>
    </location>
</feature>
<dbReference type="PRINTS" id="PR00421">
    <property type="entry name" value="THIOREDOXIN"/>
</dbReference>
<dbReference type="InterPro" id="IPR005746">
    <property type="entry name" value="Thioredoxin"/>
</dbReference>
<dbReference type="PIRSF" id="PIRSF000077">
    <property type="entry name" value="Thioredoxin"/>
    <property type="match status" value="1"/>
</dbReference>
<dbReference type="RefSeq" id="WP_073166945.1">
    <property type="nucleotide sequence ID" value="NZ_FQZE01000006.1"/>
</dbReference>
<keyword evidence="4 8" id="KW-1015">Disulfide bond</keyword>
<dbReference type="GO" id="GO:0005829">
    <property type="term" value="C:cytosol"/>
    <property type="evidence" value="ECO:0007669"/>
    <property type="project" value="TreeGrafter"/>
</dbReference>
<keyword evidence="11" id="KW-1185">Reference proteome</keyword>
<dbReference type="FunFam" id="3.40.30.10:FF:000001">
    <property type="entry name" value="Thioredoxin"/>
    <property type="match status" value="1"/>
</dbReference>
<proteinExistence type="inferred from homology"/>
<keyword evidence="2" id="KW-0813">Transport</keyword>
<evidence type="ECO:0000256" key="3">
    <source>
        <dbReference type="ARBA" id="ARBA00022982"/>
    </source>
</evidence>
<keyword evidence="5 8" id="KW-0676">Redox-active center</keyword>
<feature type="site" description="Deprotonates C-terminal active site Cys" evidence="7">
    <location>
        <position position="18"/>
    </location>
</feature>
<evidence type="ECO:0000313" key="11">
    <source>
        <dbReference type="Proteomes" id="UP000184050"/>
    </source>
</evidence>
<evidence type="ECO:0000256" key="4">
    <source>
        <dbReference type="ARBA" id="ARBA00023157"/>
    </source>
</evidence>
<feature type="active site" description="Nucleophile" evidence="7">
    <location>
        <position position="24"/>
    </location>
</feature>
<feature type="domain" description="Thioredoxin" evidence="9">
    <location>
        <begin position="1"/>
        <end position="98"/>
    </location>
</feature>
<dbReference type="PANTHER" id="PTHR45663:SF11">
    <property type="entry name" value="GEO12009P1"/>
    <property type="match status" value="1"/>
</dbReference>
<dbReference type="PROSITE" id="PS51352">
    <property type="entry name" value="THIOREDOXIN_2"/>
    <property type="match status" value="1"/>
</dbReference>
<dbReference type="GO" id="GO:0045454">
    <property type="term" value="P:cell redox homeostasis"/>
    <property type="evidence" value="ECO:0007669"/>
    <property type="project" value="TreeGrafter"/>
</dbReference>
<evidence type="ECO:0000256" key="1">
    <source>
        <dbReference type="ARBA" id="ARBA00008987"/>
    </source>
</evidence>
<dbReference type="Pfam" id="PF00085">
    <property type="entry name" value="Thioredoxin"/>
    <property type="match status" value="1"/>
</dbReference>
<dbReference type="InterPro" id="IPR017937">
    <property type="entry name" value="Thioredoxin_CS"/>
</dbReference>
<keyword evidence="3" id="KW-0249">Electron transport</keyword>
<evidence type="ECO:0000256" key="8">
    <source>
        <dbReference type="PIRSR" id="PIRSR000077-4"/>
    </source>
</evidence>
<dbReference type="EMBL" id="FQZE01000006">
    <property type="protein sequence ID" value="SHI81767.1"/>
    <property type="molecule type" value="Genomic_DNA"/>
</dbReference>
<dbReference type="InterPro" id="IPR036249">
    <property type="entry name" value="Thioredoxin-like_sf"/>
</dbReference>
<dbReference type="PANTHER" id="PTHR45663">
    <property type="entry name" value="GEO12009P1"/>
    <property type="match status" value="1"/>
</dbReference>
<comment type="similarity">
    <text evidence="1">Belongs to the thioredoxin family.</text>
</comment>
<dbReference type="STRING" id="1168035.SAMN05444280_106104"/>
<dbReference type="Gene3D" id="3.40.30.10">
    <property type="entry name" value="Glutaredoxin"/>
    <property type="match status" value="1"/>
</dbReference>
<dbReference type="CDD" id="cd02947">
    <property type="entry name" value="TRX_family"/>
    <property type="match status" value="1"/>
</dbReference>
<organism evidence="10 11">
    <name type="scientific">Tangfeifania diversioriginum</name>
    <dbReference type="NCBI Taxonomy" id="1168035"/>
    <lineage>
        <taxon>Bacteria</taxon>
        <taxon>Pseudomonadati</taxon>
        <taxon>Bacteroidota</taxon>
        <taxon>Bacteroidia</taxon>
        <taxon>Marinilabiliales</taxon>
        <taxon>Prolixibacteraceae</taxon>
        <taxon>Tangfeifania</taxon>
    </lineage>
</organism>
<feature type="active site" description="Nucleophile" evidence="7">
    <location>
        <position position="27"/>
    </location>
</feature>
<evidence type="ECO:0000256" key="6">
    <source>
        <dbReference type="NCBIfam" id="TIGR01068"/>
    </source>
</evidence>
<dbReference type="OrthoDB" id="9790390at2"/>
<reference evidence="10 11" key="1">
    <citation type="submission" date="2016-11" db="EMBL/GenBank/DDBJ databases">
        <authorList>
            <person name="Jaros S."/>
            <person name="Januszkiewicz K."/>
            <person name="Wedrychowicz H."/>
        </authorList>
    </citation>
    <scope>NUCLEOTIDE SEQUENCE [LARGE SCALE GENOMIC DNA]</scope>
    <source>
        <strain evidence="10 11">DSM 27063</strain>
    </source>
</reference>
<evidence type="ECO:0000313" key="10">
    <source>
        <dbReference type="EMBL" id="SHI81767.1"/>
    </source>
</evidence>
<evidence type="ECO:0000256" key="2">
    <source>
        <dbReference type="ARBA" id="ARBA00022448"/>
    </source>
</evidence>
<sequence>MNQRFLHIIKSRKPVLVDFYADWCGPCKEIPPVLKKVKQELKDVRIVKVNVDRNPFIASRYKVNRLPTLIVFKEGEPIWTHEGIFCPEKLKSILQSKM</sequence>
<dbReference type="PROSITE" id="PS00194">
    <property type="entry name" value="THIOREDOXIN_1"/>
    <property type="match status" value="1"/>
</dbReference>
<dbReference type="SUPFAM" id="SSF52833">
    <property type="entry name" value="Thioredoxin-like"/>
    <property type="match status" value="1"/>
</dbReference>
<protein>
    <recommendedName>
        <fullName evidence="6">Thioredoxin</fullName>
    </recommendedName>
</protein>